<feature type="domain" description="Peptidase S54 rhomboid" evidence="9">
    <location>
        <begin position="116"/>
        <end position="251"/>
    </location>
</feature>
<evidence type="ECO:0000256" key="7">
    <source>
        <dbReference type="SAM" id="MobiDB-lite"/>
    </source>
</evidence>
<dbReference type="GO" id="GO:0006508">
    <property type="term" value="P:proteolysis"/>
    <property type="evidence" value="ECO:0007669"/>
    <property type="project" value="UniProtKB-KW"/>
</dbReference>
<comment type="subcellular location">
    <subcellularLocation>
        <location evidence="1">Membrane</location>
        <topology evidence="1">Multi-pass membrane protein</topology>
    </subcellularLocation>
</comment>
<keyword evidence="5 8" id="KW-1133">Transmembrane helix</keyword>
<dbReference type="EC" id="3.4.21.-" evidence="10"/>
<accession>A0ABU9YSG0</accession>
<dbReference type="PANTHER" id="PTHR43066:SF26">
    <property type="entry name" value="RHOMBOID PROTEASE GLPG"/>
    <property type="match status" value="1"/>
</dbReference>
<keyword evidence="10" id="KW-0645">Protease</keyword>
<keyword evidence="6 8" id="KW-0472">Membrane</keyword>
<keyword evidence="10" id="KW-0378">Hydrolase</keyword>
<gene>
    <name evidence="10" type="ORF">WG926_25815</name>
</gene>
<evidence type="ECO:0000259" key="9">
    <source>
        <dbReference type="Pfam" id="PF01694"/>
    </source>
</evidence>
<dbReference type="InterPro" id="IPR035952">
    <property type="entry name" value="Rhomboid-like_sf"/>
</dbReference>
<evidence type="ECO:0000256" key="3">
    <source>
        <dbReference type="ARBA" id="ARBA00022519"/>
    </source>
</evidence>
<dbReference type="GO" id="GO:0008233">
    <property type="term" value="F:peptidase activity"/>
    <property type="evidence" value="ECO:0007669"/>
    <property type="project" value="UniProtKB-KW"/>
</dbReference>
<feature type="region of interest" description="Disordered" evidence="7">
    <location>
        <begin position="1"/>
        <end position="46"/>
    </location>
</feature>
<feature type="transmembrane region" description="Helical" evidence="8">
    <location>
        <begin position="205"/>
        <end position="224"/>
    </location>
</feature>
<feature type="transmembrane region" description="Helical" evidence="8">
    <location>
        <begin position="230"/>
        <end position="251"/>
    </location>
</feature>
<evidence type="ECO:0000313" key="10">
    <source>
        <dbReference type="EMBL" id="MEN2991754.1"/>
    </source>
</evidence>
<evidence type="ECO:0000256" key="8">
    <source>
        <dbReference type="SAM" id="Phobius"/>
    </source>
</evidence>
<protein>
    <submittedName>
        <fullName evidence="10">Rhomboid family intramembrane serine protease</fullName>
        <ecNumber evidence="10">3.4.21.-</ecNumber>
    </submittedName>
</protein>
<evidence type="ECO:0000256" key="2">
    <source>
        <dbReference type="ARBA" id="ARBA00022475"/>
    </source>
</evidence>
<dbReference type="Proteomes" id="UP001413721">
    <property type="component" value="Unassembled WGS sequence"/>
</dbReference>
<evidence type="ECO:0000256" key="5">
    <source>
        <dbReference type="ARBA" id="ARBA00022989"/>
    </source>
</evidence>
<feature type="transmembrane region" description="Helical" evidence="8">
    <location>
        <begin position="120"/>
        <end position="140"/>
    </location>
</feature>
<dbReference type="SUPFAM" id="SSF144091">
    <property type="entry name" value="Rhomboid-like"/>
    <property type="match status" value="1"/>
</dbReference>
<proteinExistence type="predicted"/>
<dbReference type="RefSeq" id="WP_345935861.1">
    <property type="nucleotide sequence ID" value="NZ_JBBKTV010000016.1"/>
</dbReference>
<keyword evidence="3" id="KW-0997">Cell inner membrane</keyword>
<organism evidence="10 11">
    <name type="scientific">Tistrella arctica</name>
    <dbReference type="NCBI Taxonomy" id="3133430"/>
    <lineage>
        <taxon>Bacteria</taxon>
        <taxon>Pseudomonadati</taxon>
        <taxon>Pseudomonadota</taxon>
        <taxon>Alphaproteobacteria</taxon>
        <taxon>Geminicoccales</taxon>
        <taxon>Geminicoccaceae</taxon>
        <taxon>Tistrella</taxon>
    </lineage>
</organism>
<evidence type="ECO:0000256" key="6">
    <source>
        <dbReference type="ARBA" id="ARBA00023136"/>
    </source>
</evidence>
<feature type="transmembrane region" description="Helical" evidence="8">
    <location>
        <begin position="152"/>
        <end position="169"/>
    </location>
</feature>
<keyword evidence="2" id="KW-1003">Cell membrane</keyword>
<sequence length="257" mass="27476">MTLHGADVTSIDSGGDTADMLAIGPRRTRPPSPDRSHCTVPVPDPRAADRLRRRQPMFNLPRATQMLVGINVLVHLVRVFLLPEHLDWELIATAAVIPARYSYGPGLDLPSLIAPLTFQFLHGGFLHLLLNMALLAAWGAGVERMVGPLRMVGFYLVTGMLGALAHVLIYPESMVPMLGASAGISGLFAAVLIMMRRSRAGTGSIMPLALLWIATAVITGIWGTPGTGEAVAWVAHIGGFLGGLALFPFLLSRPRHG</sequence>
<keyword evidence="11" id="KW-1185">Reference proteome</keyword>
<dbReference type="Pfam" id="PF01694">
    <property type="entry name" value="Rhomboid"/>
    <property type="match status" value="1"/>
</dbReference>
<evidence type="ECO:0000313" key="11">
    <source>
        <dbReference type="Proteomes" id="UP001413721"/>
    </source>
</evidence>
<reference evidence="10 11" key="1">
    <citation type="submission" date="2024-03" db="EMBL/GenBank/DDBJ databases">
        <title>High-quality draft genome sequencing of Tistrella sp. BH-R2-4.</title>
        <authorList>
            <person name="Dong C."/>
        </authorList>
    </citation>
    <scope>NUCLEOTIDE SEQUENCE [LARGE SCALE GENOMIC DNA]</scope>
    <source>
        <strain evidence="10 11">BH-R2-4</strain>
    </source>
</reference>
<name>A0ABU9YSG0_9PROT</name>
<feature type="transmembrane region" description="Helical" evidence="8">
    <location>
        <begin position="175"/>
        <end position="193"/>
    </location>
</feature>
<dbReference type="InterPro" id="IPR022764">
    <property type="entry name" value="Peptidase_S54_rhomboid_dom"/>
</dbReference>
<comment type="caution">
    <text evidence="10">The sequence shown here is derived from an EMBL/GenBank/DDBJ whole genome shotgun (WGS) entry which is preliminary data.</text>
</comment>
<feature type="transmembrane region" description="Helical" evidence="8">
    <location>
        <begin position="60"/>
        <end position="81"/>
    </location>
</feature>
<keyword evidence="4 8" id="KW-0812">Transmembrane</keyword>
<dbReference type="EMBL" id="JBBKTW010000013">
    <property type="protein sequence ID" value="MEN2991754.1"/>
    <property type="molecule type" value="Genomic_DNA"/>
</dbReference>
<evidence type="ECO:0000256" key="4">
    <source>
        <dbReference type="ARBA" id="ARBA00022692"/>
    </source>
</evidence>
<dbReference type="PANTHER" id="PTHR43066">
    <property type="entry name" value="RHOMBOID-RELATED PROTEIN"/>
    <property type="match status" value="1"/>
</dbReference>
<dbReference type="Gene3D" id="1.20.1540.10">
    <property type="entry name" value="Rhomboid-like"/>
    <property type="match status" value="1"/>
</dbReference>
<evidence type="ECO:0000256" key="1">
    <source>
        <dbReference type="ARBA" id="ARBA00004141"/>
    </source>
</evidence>